<evidence type="ECO:0000256" key="2">
    <source>
        <dbReference type="SAM" id="Phobius"/>
    </source>
</evidence>
<dbReference type="GeneID" id="9687053"/>
<dbReference type="EMBL" id="GG663744">
    <property type="protein sequence ID" value="EEH54005.1"/>
    <property type="molecule type" value="Genomic_DNA"/>
</dbReference>
<gene>
    <name evidence="4" type="ORF">MICPUCDRAFT_62793</name>
</gene>
<keyword evidence="2" id="KW-0812">Transmembrane</keyword>
<organism evidence="5">
    <name type="scientific">Micromonas pusilla (strain CCMP1545)</name>
    <name type="common">Picoplanktonic green alga</name>
    <dbReference type="NCBI Taxonomy" id="564608"/>
    <lineage>
        <taxon>Eukaryota</taxon>
        <taxon>Viridiplantae</taxon>
        <taxon>Chlorophyta</taxon>
        <taxon>Mamiellophyceae</taxon>
        <taxon>Mamiellales</taxon>
        <taxon>Mamiellaceae</taxon>
        <taxon>Micromonas</taxon>
    </lineage>
</organism>
<sequence>MSTRFRRFLGRLANTRRRQRALFQIRSAAMLFCIFVALYLLSQKLTNRPSAPVGLISQHDAQHSAVFTPFKLTPGGGEKVVLTFARKFQELTGGHVDLLVKPRNVCKRLKCVRELARALAVDGIDWARLSVKVFSRARPWYNIWFTIGNTLIPKKSARGRTSIYHCQFPFDMGYMAHPFSGLRQLSTYDVVYLNSEYTKTWYDRQLESLRMGVLPLSVSSQRYIDQYTPAIADGMFLPPRTIYYAPAFTKRFKKASSTRGRGDARKRAVRIVLIGRFFTGHQGKCHLAAIEAFSILRKNIAASLRIELHILGYVLKGFQPYVLQVKRRARSVEGVFVKDDATETEMRDAIENGDIVWSITGLCSEEFIYSPADAEHFGIGLLESMSAGLIPVVVDRGGPSEILRGFLDYLKVTSTEELAASTRRIISAGQDELNSLRTMTMKRADKLSMQFDEASVKLFTIFGQRLTPQNTEVWFTLRTRVRRLERGVDARVKVPRKVTRCSSVHADSNALIYFAEGYYDFALRAILTILSRKL</sequence>
<dbReference type="InterPro" id="IPR001296">
    <property type="entry name" value="Glyco_trans_1"/>
</dbReference>
<protein>
    <submittedName>
        <fullName evidence="4">Glycosyltransferase family 4 protein</fullName>
    </submittedName>
</protein>
<dbReference type="GO" id="GO:0006487">
    <property type="term" value="P:protein N-linked glycosylation"/>
    <property type="evidence" value="ECO:0007669"/>
    <property type="project" value="TreeGrafter"/>
</dbReference>
<dbReference type="RefSeq" id="XP_003061375.1">
    <property type="nucleotide sequence ID" value="XM_003061329.1"/>
</dbReference>
<proteinExistence type="predicted"/>
<dbReference type="STRING" id="564608.C1N0D2"/>
<dbReference type="PANTHER" id="PTHR45919:SF1">
    <property type="entry name" value="GDP-MAN:MAN(3)GLCNAC(2)-PP-DOL ALPHA-1,2-MANNOSYLTRANSFERASE"/>
    <property type="match status" value="1"/>
</dbReference>
<keyword evidence="4" id="KW-0808">Transferase</keyword>
<keyword evidence="2" id="KW-1133">Transmembrane helix</keyword>
<dbReference type="AlphaFoldDB" id="C1N0D2"/>
<feature type="transmembrane region" description="Helical" evidence="2">
    <location>
        <begin position="21"/>
        <end position="41"/>
    </location>
</feature>
<evidence type="ECO:0000259" key="3">
    <source>
        <dbReference type="Pfam" id="PF00534"/>
    </source>
</evidence>
<dbReference type="SUPFAM" id="SSF53756">
    <property type="entry name" value="UDP-Glycosyltransferase/glycogen phosphorylase"/>
    <property type="match status" value="1"/>
</dbReference>
<evidence type="ECO:0000313" key="5">
    <source>
        <dbReference type="Proteomes" id="UP000001876"/>
    </source>
</evidence>
<reference evidence="4 5" key="1">
    <citation type="journal article" date="2009" name="Science">
        <title>Green evolution and dynamic adaptations revealed by genomes of the marine picoeukaryotes Micromonas.</title>
        <authorList>
            <person name="Worden A.Z."/>
            <person name="Lee J.H."/>
            <person name="Mock T."/>
            <person name="Rouze P."/>
            <person name="Simmons M.P."/>
            <person name="Aerts A.L."/>
            <person name="Allen A.E."/>
            <person name="Cuvelier M.L."/>
            <person name="Derelle E."/>
            <person name="Everett M.V."/>
            <person name="Foulon E."/>
            <person name="Grimwood J."/>
            <person name="Gundlach H."/>
            <person name="Henrissat B."/>
            <person name="Napoli C."/>
            <person name="McDonald S.M."/>
            <person name="Parker M.S."/>
            <person name="Rombauts S."/>
            <person name="Salamov A."/>
            <person name="Von Dassow P."/>
            <person name="Badger J.H."/>
            <person name="Coutinho P.M."/>
            <person name="Demir E."/>
            <person name="Dubchak I."/>
            <person name="Gentemann C."/>
            <person name="Eikrem W."/>
            <person name="Gready J.E."/>
            <person name="John U."/>
            <person name="Lanier W."/>
            <person name="Lindquist E.A."/>
            <person name="Lucas S."/>
            <person name="Mayer K.F."/>
            <person name="Moreau H."/>
            <person name="Not F."/>
            <person name="Otillar R."/>
            <person name="Panaud O."/>
            <person name="Pangilinan J."/>
            <person name="Paulsen I."/>
            <person name="Piegu B."/>
            <person name="Poliakov A."/>
            <person name="Robbens S."/>
            <person name="Schmutz J."/>
            <person name="Toulza E."/>
            <person name="Wyss T."/>
            <person name="Zelensky A."/>
            <person name="Zhou K."/>
            <person name="Armbrust E.V."/>
            <person name="Bhattacharya D."/>
            <person name="Goodenough U.W."/>
            <person name="Van de Peer Y."/>
            <person name="Grigoriev I.V."/>
        </authorList>
    </citation>
    <scope>NUCLEOTIDE SEQUENCE [LARGE SCALE GENOMIC DNA]</scope>
    <source>
        <strain evidence="4 5">CCMP1545</strain>
    </source>
</reference>
<feature type="domain" description="Glycosyl transferase family 1" evidence="3">
    <location>
        <begin position="287"/>
        <end position="428"/>
    </location>
</feature>
<dbReference type="Pfam" id="PF00534">
    <property type="entry name" value="Glycos_transf_1"/>
    <property type="match status" value="1"/>
</dbReference>
<name>C1N0D2_MICPC</name>
<evidence type="ECO:0000256" key="1">
    <source>
        <dbReference type="ARBA" id="ARBA00022676"/>
    </source>
</evidence>
<dbReference type="GO" id="GO:0004377">
    <property type="term" value="F:GDP-Man:Man(3)GlcNAc(2)-PP-Dol alpha-1,2-mannosyltransferase activity"/>
    <property type="evidence" value="ECO:0007669"/>
    <property type="project" value="InterPro"/>
</dbReference>
<evidence type="ECO:0000313" key="4">
    <source>
        <dbReference type="EMBL" id="EEH54005.1"/>
    </source>
</evidence>
<dbReference type="GO" id="GO:0016020">
    <property type="term" value="C:membrane"/>
    <property type="evidence" value="ECO:0007669"/>
    <property type="project" value="TreeGrafter"/>
</dbReference>
<accession>C1N0D2</accession>
<dbReference type="Proteomes" id="UP000001876">
    <property type="component" value="Unassembled WGS sequence"/>
</dbReference>
<dbReference type="eggNOG" id="ENOG502S38T">
    <property type="taxonomic scope" value="Eukaryota"/>
</dbReference>
<feature type="non-terminal residue" evidence="4">
    <location>
        <position position="534"/>
    </location>
</feature>
<keyword evidence="1" id="KW-0328">Glycosyltransferase</keyword>
<keyword evidence="5" id="KW-1185">Reference proteome</keyword>
<dbReference type="Gene3D" id="3.40.50.2000">
    <property type="entry name" value="Glycogen Phosphorylase B"/>
    <property type="match status" value="1"/>
</dbReference>
<dbReference type="PANTHER" id="PTHR45919">
    <property type="entry name" value="GDP-MAN:MAN(3)GLCNAC(2)-PP-DOL ALPHA-1,2-MANNOSYLTRANSFERASE"/>
    <property type="match status" value="1"/>
</dbReference>
<dbReference type="InterPro" id="IPR038013">
    <property type="entry name" value="ALG11"/>
</dbReference>
<dbReference type="OrthoDB" id="510126at2759"/>
<keyword evidence="2" id="KW-0472">Membrane</keyword>
<dbReference type="KEGG" id="mpp:MICPUCDRAFT_62793"/>